<evidence type="ECO:0000313" key="2">
    <source>
        <dbReference type="EMBL" id="VVM04624.1"/>
    </source>
</evidence>
<accession>A0A5E6MGM2</accession>
<keyword evidence="3" id="KW-1185">Reference proteome</keyword>
<sequence length="100" mass="10793">MKEERHLFKGVVLAMGLAGLLLVSPSWAGGEFQPPIPKFPYGPTDPKGNPYSVAATDLVYSPKAPYVRASSEVAKFQKSKRTTRRAAKSKAAPTDFKGTP</sequence>
<organism evidence="2 3">
    <name type="scientific">Methylacidimicrobium tartarophylax</name>
    <dbReference type="NCBI Taxonomy" id="1041768"/>
    <lineage>
        <taxon>Bacteria</taxon>
        <taxon>Pseudomonadati</taxon>
        <taxon>Verrucomicrobiota</taxon>
        <taxon>Methylacidimicrobium</taxon>
    </lineage>
</organism>
<evidence type="ECO:0000256" key="1">
    <source>
        <dbReference type="SAM" id="MobiDB-lite"/>
    </source>
</evidence>
<dbReference type="AlphaFoldDB" id="A0A5E6MGM2"/>
<evidence type="ECO:0000313" key="3">
    <source>
        <dbReference type="Proteomes" id="UP000334923"/>
    </source>
</evidence>
<dbReference type="OrthoDB" id="199733at2"/>
<dbReference type="EMBL" id="CABFVA020000007">
    <property type="protein sequence ID" value="VVM04624.1"/>
    <property type="molecule type" value="Genomic_DNA"/>
</dbReference>
<dbReference type="RefSeq" id="WP_142659076.1">
    <property type="nucleotide sequence ID" value="NZ_CABFVA020000007.1"/>
</dbReference>
<reference evidence="2 3" key="1">
    <citation type="submission" date="2019-09" db="EMBL/GenBank/DDBJ databases">
        <authorList>
            <person name="Cremers G."/>
        </authorList>
    </citation>
    <scope>NUCLEOTIDE SEQUENCE [LARGE SCALE GENOMIC DNA]</scope>
    <source>
        <strain evidence="2">4A</strain>
    </source>
</reference>
<protein>
    <submittedName>
        <fullName evidence="2">Uncharacterized protein</fullName>
    </submittedName>
</protein>
<feature type="region of interest" description="Disordered" evidence="1">
    <location>
        <begin position="77"/>
        <end position="100"/>
    </location>
</feature>
<name>A0A5E6MGM2_9BACT</name>
<feature type="compositionally biased region" description="Basic residues" evidence="1">
    <location>
        <begin position="77"/>
        <end position="88"/>
    </location>
</feature>
<gene>
    <name evidence="2" type="ORF">MAMT_00196</name>
</gene>
<proteinExistence type="predicted"/>
<dbReference type="Proteomes" id="UP000334923">
    <property type="component" value="Unassembled WGS sequence"/>
</dbReference>